<organism evidence="3 4">
    <name type="scientific">Tetrapyrgos nigripes</name>
    <dbReference type="NCBI Taxonomy" id="182062"/>
    <lineage>
        <taxon>Eukaryota</taxon>
        <taxon>Fungi</taxon>
        <taxon>Dikarya</taxon>
        <taxon>Basidiomycota</taxon>
        <taxon>Agaricomycotina</taxon>
        <taxon>Agaricomycetes</taxon>
        <taxon>Agaricomycetidae</taxon>
        <taxon>Agaricales</taxon>
        <taxon>Marasmiineae</taxon>
        <taxon>Marasmiaceae</taxon>
        <taxon>Tetrapyrgos</taxon>
    </lineage>
</organism>
<accession>A0A8H5LWW0</accession>
<dbReference type="Pfam" id="PF00923">
    <property type="entry name" value="TAL_FSA"/>
    <property type="match status" value="1"/>
</dbReference>
<dbReference type="Gene3D" id="3.20.20.70">
    <property type="entry name" value="Aldolase class I"/>
    <property type="match status" value="1"/>
</dbReference>
<protein>
    <submittedName>
        <fullName evidence="3">Uncharacterized protein</fullName>
    </submittedName>
</protein>
<feature type="region of interest" description="Disordered" evidence="2">
    <location>
        <begin position="418"/>
        <end position="452"/>
    </location>
</feature>
<gene>
    <name evidence="3" type="ORF">D9758_005153</name>
</gene>
<dbReference type="InterPro" id="IPR001585">
    <property type="entry name" value="TAL/FSA"/>
</dbReference>
<evidence type="ECO:0000313" key="3">
    <source>
        <dbReference type="EMBL" id="KAF5372548.1"/>
    </source>
</evidence>
<feature type="compositionally biased region" description="Basic and acidic residues" evidence="2">
    <location>
        <begin position="418"/>
        <end position="428"/>
    </location>
</feature>
<reference evidence="3 4" key="1">
    <citation type="journal article" date="2020" name="ISME J.">
        <title>Uncovering the hidden diversity of litter-decomposition mechanisms in mushroom-forming fungi.</title>
        <authorList>
            <person name="Floudas D."/>
            <person name="Bentzer J."/>
            <person name="Ahren D."/>
            <person name="Johansson T."/>
            <person name="Persson P."/>
            <person name="Tunlid A."/>
        </authorList>
    </citation>
    <scope>NUCLEOTIDE SEQUENCE [LARGE SCALE GENOMIC DNA]</scope>
    <source>
        <strain evidence="3 4">CBS 291.85</strain>
    </source>
</reference>
<evidence type="ECO:0000256" key="2">
    <source>
        <dbReference type="SAM" id="MobiDB-lite"/>
    </source>
</evidence>
<dbReference type="UniPathway" id="UPA00115">
    <property type="reaction ID" value="UER00414"/>
</dbReference>
<dbReference type="Proteomes" id="UP000559256">
    <property type="component" value="Unassembled WGS sequence"/>
</dbReference>
<keyword evidence="4" id="KW-1185">Reference proteome</keyword>
<dbReference type="AlphaFoldDB" id="A0A8H5LWW0"/>
<keyword evidence="1" id="KW-0704">Schiff base</keyword>
<dbReference type="InterPro" id="IPR013785">
    <property type="entry name" value="Aldolase_TIM"/>
</dbReference>
<name>A0A8H5LWW0_9AGAR</name>
<proteinExistence type="predicted"/>
<dbReference type="OrthoDB" id="2015515at2759"/>
<sequence length="452" mass="49717">MLLLSILPPDGTCLTPAVVLDVRYHLWIAVKQAVEDSEELKSSSKQGGNSSRVTKNAHISVLFLSYSGKVYKEVITNEQLQRMTQYAFLRFVVELGCAVYNRESQPHTTFLYFRQLQVPGRASPFASTTRDNQSVNDLVVQAARLLQLFAERGVPGNKIIISIPSATEAGVAAARRLRMNHGIQTNLIMVSNVLQAAACADARASVVSVDVGNQSSPQMSREVQIMSRYIRQFHTDTQIAGSNFRSLSDVTSLYEHLDTVFLNIGDEEKLIVPILIPPTPSLTPSSTPTARSGVVQSQKEEVHDYTAKGSQSKEILKDDIQLEVEKIAQLLRFYKSRRSVGASANSDGLRDGYGFMDVMPASARSILAGALGSALERMQRDIGASAAIIQEEVLKQYALATCDVLELVTRKRREQERLLKRMSRKTETLPEDSQSGDTGGQGQPSLTSSRLP</sequence>
<dbReference type="EMBL" id="JAACJM010000005">
    <property type="protein sequence ID" value="KAF5372548.1"/>
    <property type="molecule type" value="Genomic_DNA"/>
</dbReference>
<evidence type="ECO:0000256" key="1">
    <source>
        <dbReference type="ARBA" id="ARBA00023270"/>
    </source>
</evidence>
<comment type="caution">
    <text evidence="3">The sequence shown here is derived from an EMBL/GenBank/DDBJ whole genome shotgun (WGS) entry which is preliminary data.</text>
</comment>
<dbReference type="GO" id="GO:0005975">
    <property type="term" value="P:carbohydrate metabolic process"/>
    <property type="evidence" value="ECO:0007669"/>
    <property type="project" value="InterPro"/>
</dbReference>
<evidence type="ECO:0000313" key="4">
    <source>
        <dbReference type="Proteomes" id="UP000559256"/>
    </source>
</evidence>
<dbReference type="SUPFAM" id="SSF51569">
    <property type="entry name" value="Aldolase"/>
    <property type="match status" value="1"/>
</dbReference>
<dbReference type="GO" id="GO:0006098">
    <property type="term" value="P:pentose-phosphate shunt"/>
    <property type="evidence" value="ECO:0007669"/>
    <property type="project" value="UniProtKB-UniPathway"/>
</dbReference>